<dbReference type="AlphaFoldDB" id="A0AAU9CSW4"/>
<keyword evidence="2 6" id="KW-0813">Transport</keyword>
<dbReference type="GO" id="GO:0031460">
    <property type="term" value="P:glycine betaine transport"/>
    <property type="evidence" value="ECO:0007669"/>
    <property type="project" value="TreeGrafter"/>
</dbReference>
<keyword evidence="3 6" id="KW-0812">Transmembrane</keyword>
<evidence type="ECO:0000256" key="6">
    <source>
        <dbReference type="RuleBase" id="RU363032"/>
    </source>
</evidence>
<evidence type="ECO:0000256" key="5">
    <source>
        <dbReference type="ARBA" id="ARBA00023136"/>
    </source>
</evidence>
<dbReference type="Proteomes" id="UP001321804">
    <property type="component" value="Chromosome"/>
</dbReference>
<accession>A0AAU9CSW4</accession>
<dbReference type="PANTHER" id="PTHR30177">
    <property type="entry name" value="GLYCINE BETAINE/L-PROLINE TRANSPORT SYSTEM PERMEASE PROTEIN PROW"/>
    <property type="match status" value="1"/>
</dbReference>
<dbReference type="KEGG" id="xak:KIMC2_16510"/>
<organism evidence="8 9">
    <name type="scientific">Xylocopilactobacillus apis</name>
    <dbReference type="NCBI Taxonomy" id="2932183"/>
    <lineage>
        <taxon>Bacteria</taxon>
        <taxon>Bacillati</taxon>
        <taxon>Bacillota</taxon>
        <taxon>Bacilli</taxon>
        <taxon>Lactobacillales</taxon>
        <taxon>Lactobacillaceae</taxon>
        <taxon>Xylocopilactobacillus</taxon>
    </lineage>
</organism>
<evidence type="ECO:0000256" key="1">
    <source>
        <dbReference type="ARBA" id="ARBA00004141"/>
    </source>
</evidence>
<dbReference type="PANTHER" id="PTHR30177:SF4">
    <property type="entry name" value="OSMOPROTECTANT IMPORT PERMEASE PROTEIN OSMW"/>
    <property type="match status" value="1"/>
</dbReference>
<dbReference type="PROSITE" id="PS50928">
    <property type="entry name" value="ABC_TM1"/>
    <property type="match status" value="1"/>
</dbReference>
<dbReference type="EMBL" id="AP026801">
    <property type="protein sequence ID" value="BDR57089.1"/>
    <property type="molecule type" value="Genomic_DNA"/>
</dbReference>
<dbReference type="Gene3D" id="1.10.3720.10">
    <property type="entry name" value="MetI-like"/>
    <property type="match status" value="1"/>
</dbReference>
<evidence type="ECO:0000256" key="2">
    <source>
        <dbReference type="ARBA" id="ARBA00022448"/>
    </source>
</evidence>
<reference evidence="8 9" key="1">
    <citation type="journal article" date="2023" name="Microbiol. Spectr.">
        <title>Symbiosis of Carpenter Bees with Uncharacterized Lactic Acid Bacteria Showing NAD Auxotrophy.</title>
        <authorList>
            <person name="Kawasaki S."/>
            <person name="Ozawa K."/>
            <person name="Mori T."/>
            <person name="Yamamoto A."/>
            <person name="Ito M."/>
            <person name="Ohkuma M."/>
            <person name="Sakamoto M."/>
            <person name="Matsutani M."/>
        </authorList>
    </citation>
    <scope>NUCLEOTIDE SEQUENCE [LARGE SCALE GENOMIC DNA]</scope>
    <source>
        <strain evidence="8 9">KimC2</strain>
    </source>
</reference>
<keyword evidence="4 6" id="KW-1133">Transmembrane helix</keyword>
<feature type="transmembrane region" description="Helical" evidence="6">
    <location>
        <begin position="20"/>
        <end position="43"/>
    </location>
</feature>
<feature type="transmembrane region" description="Helical" evidence="6">
    <location>
        <begin position="156"/>
        <end position="176"/>
    </location>
</feature>
<keyword evidence="5 6" id="KW-0472">Membrane</keyword>
<dbReference type="Pfam" id="PF00528">
    <property type="entry name" value="BPD_transp_1"/>
    <property type="match status" value="1"/>
</dbReference>
<dbReference type="InterPro" id="IPR000515">
    <property type="entry name" value="MetI-like"/>
</dbReference>
<sequence>MFVQIIKYFQMNQLQYFDYLIQHLQISFMSLLITVVIGVPFGVFCAKHQLLAESLIIMSQLLRIIPSLAVLFILIPFLGTGIVPALIALVALGLPSVFINTVLGFKEVPPIMIEVGTGMGMSSSQLWKKVEFPFALPFILNGVKISLVEIIASTTLAAYIGAGGLGTLIFTGLGLYRTDLLLIGGGSVAILSLISMTIFDWVIKHYV</sequence>
<protein>
    <submittedName>
        <fullName evidence="8">Glycine/betaine ABC transporter permease</fullName>
    </submittedName>
</protein>
<keyword evidence="9" id="KW-1185">Reference proteome</keyword>
<dbReference type="InterPro" id="IPR035906">
    <property type="entry name" value="MetI-like_sf"/>
</dbReference>
<dbReference type="SUPFAM" id="SSF161098">
    <property type="entry name" value="MetI-like"/>
    <property type="match status" value="1"/>
</dbReference>
<evidence type="ECO:0000313" key="8">
    <source>
        <dbReference type="EMBL" id="BDR57089.1"/>
    </source>
</evidence>
<evidence type="ECO:0000256" key="4">
    <source>
        <dbReference type="ARBA" id="ARBA00022989"/>
    </source>
</evidence>
<name>A0AAU9CSW4_9LACO</name>
<proteinExistence type="inferred from homology"/>
<dbReference type="RefSeq" id="WP_425613191.1">
    <property type="nucleotide sequence ID" value="NZ_AP026801.1"/>
</dbReference>
<dbReference type="GO" id="GO:0055085">
    <property type="term" value="P:transmembrane transport"/>
    <property type="evidence" value="ECO:0007669"/>
    <property type="project" value="InterPro"/>
</dbReference>
<comment type="subcellular location">
    <subcellularLocation>
        <location evidence="6">Cell membrane</location>
        <topology evidence="6">Multi-pass membrane protein</topology>
    </subcellularLocation>
    <subcellularLocation>
        <location evidence="1">Membrane</location>
        <topology evidence="1">Multi-pass membrane protein</topology>
    </subcellularLocation>
</comment>
<dbReference type="CDD" id="cd06261">
    <property type="entry name" value="TM_PBP2"/>
    <property type="match status" value="1"/>
</dbReference>
<feature type="transmembrane region" description="Helical" evidence="6">
    <location>
        <begin position="182"/>
        <end position="203"/>
    </location>
</feature>
<dbReference type="GO" id="GO:0005886">
    <property type="term" value="C:plasma membrane"/>
    <property type="evidence" value="ECO:0007669"/>
    <property type="project" value="UniProtKB-SubCell"/>
</dbReference>
<comment type="similarity">
    <text evidence="6">Belongs to the binding-protein-dependent transport system permease family.</text>
</comment>
<evidence type="ECO:0000256" key="3">
    <source>
        <dbReference type="ARBA" id="ARBA00022692"/>
    </source>
</evidence>
<feature type="domain" description="ABC transmembrane type-1" evidence="7">
    <location>
        <begin position="20"/>
        <end position="199"/>
    </location>
</feature>
<evidence type="ECO:0000259" key="7">
    <source>
        <dbReference type="PROSITE" id="PS50928"/>
    </source>
</evidence>
<gene>
    <name evidence="8" type="ORF">KIMC2_16510</name>
</gene>
<evidence type="ECO:0000313" key="9">
    <source>
        <dbReference type="Proteomes" id="UP001321804"/>
    </source>
</evidence>
<dbReference type="InterPro" id="IPR051204">
    <property type="entry name" value="ABC_transp_perm/SBD"/>
</dbReference>